<reference evidence="3" key="1">
    <citation type="submission" date="2016-02" db="EMBL/GenBank/DDBJ databases">
        <authorList>
            <person name="Rodrigo-Torres Lidia"/>
            <person name="Arahal R.David."/>
        </authorList>
    </citation>
    <scope>NUCLEOTIDE SEQUENCE [LARGE SCALE GENOMIC DNA]</scope>
    <source>
        <strain evidence="3">CECT 8713</strain>
    </source>
</reference>
<evidence type="ECO:0000313" key="2">
    <source>
        <dbReference type="EMBL" id="CZF79463.1"/>
    </source>
</evidence>
<dbReference type="RefSeq" id="WP_062706415.1">
    <property type="nucleotide sequence ID" value="NZ_CAWRCI010000006.1"/>
</dbReference>
<accession>A0A128EXZ6</accession>
<dbReference type="Proteomes" id="UP000073601">
    <property type="component" value="Unassembled WGS sequence"/>
</dbReference>
<gene>
    <name evidence="2" type="ORF">GMA8713_00984</name>
</gene>
<organism evidence="2 3">
    <name type="scientific">Grimontia marina</name>
    <dbReference type="NCBI Taxonomy" id="646534"/>
    <lineage>
        <taxon>Bacteria</taxon>
        <taxon>Pseudomonadati</taxon>
        <taxon>Pseudomonadota</taxon>
        <taxon>Gammaproteobacteria</taxon>
        <taxon>Vibrionales</taxon>
        <taxon>Vibrionaceae</taxon>
        <taxon>Grimontia</taxon>
    </lineage>
</organism>
<proteinExistence type="predicted"/>
<name>A0A128EXZ6_9GAMM</name>
<dbReference type="OrthoDB" id="6107847at2"/>
<evidence type="ECO:0000256" key="1">
    <source>
        <dbReference type="SAM" id="MobiDB-lite"/>
    </source>
</evidence>
<feature type="region of interest" description="Disordered" evidence="1">
    <location>
        <begin position="1"/>
        <end position="23"/>
    </location>
</feature>
<dbReference type="EMBL" id="FIZY01000006">
    <property type="protein sequence ID" value="CZF79463.1"/>
    <property type="molecule type" value="Genomic_DNA"/>
</dbReference>
<evidence type="ECO:0000313" key="3">
    <source>
        <dbReference type="Proteomes" id="UP000073601"/>
    </source>
</evidence>
<dbReference type="AlphaFoldDB" id="A0A128EXZ6"/>
<sequence length="144" mass="14244">MGGKSSSSNTTTNTTTTTNLNSSVGIQGANNGVVLSGVTDSTIHATMTDHGAVSAALQAMSKSSSEALESNEAVSRLAISEMGDLSRDVVSQSLTASAGATSAALDVAKNLSLSSEAGSAQTMTKYVALSLAAVGVAVALRGKF</sequence>
<keyword evidence="3" id="KW-1185">Reference proteome</keyword>
<protein>
    <recommendedName>
        <fullName evidence="4">Killing trait</fullName>
    </recommendedName>
</protein>
<evidence type="ECO:0008006" key="4">
    <source>
        <dbReference type="Google" id="ProtNLM"/>
    </source>
</evidence>